<gene>
    <name evidence="1" type="ORF">BMWSH_3738</name>
</gene>
<reference evidence="1 2" key="1">
    <citation type="journal article" date="2011" name="J. Bacteriol.">
        <title>Complete genome sequence of the industrial strain Bacillus megaterium WSH-002.</title>
        <authorList>
            <person name="Liu L."/>
            <person name="Li Y."/>
            <person name="Zhang J."/>
            <person name="Zou W."/>
            <person name="Zhou Z."/>
            <person name="Liu J."/>
            <person name="Li X."/>
            <person name="Wang L."/>
            <person name="Chen J."/>
        </authorList>
    </citation>
    <scope>NUCLEOTIDE SEQUENCE [LARGE SCALE GENOMIC DNA]</scope>
    <source>
        <strain evidence="1 2">WSH-002</strain>
    </source>
</reference>
<protein>
    <submittedName>
        <fullName evidence="1">Uncharacterized protein</fullName>
    </submittedName>
</protein>
<evidence type="ECO:0000313" key="2">
    <source>
        <dbReference type="Proteomes" id="UP000001283"/>
    </source>
</evidence>
<dbReference type="EMBL" id="CP003017">
    <property type="protein sequence ID" value="AEN90620.1"/>
    <property type="molecule type" value="Genomic_DNA"/>
</dbReference>
<dbReference type="KEGG" id="bmh:BMWSH_3738"/>
<proteinExistence type="predicted"/>
<dbReference type="Proteomes" id="UP000001283">
    <property type="component" value="Chromosome"/>
</dbReference>
<dbReference type="AlphaFoldDB" id="A0A8D3X2R4"/>
<sequence length="41" mass="5194">MLFIQNMSRITRKLLTHLELTDNIDDNDYQRHQEYIHRRKH</sequence>
<accession>A0A8D3X2R4</accession>
<organism evidence="1 2">
    <name type="scientific">Priestia megaterium (strain WSH-002)</name>
    <name type="common">Bacillus megaterium</name>
    <dbReference type="NCBI Taxonomy" id="1006007"/>
    <lineage>
        <taxon>Bacteria</taxon>
        <taxon>Bacillati</taxon>
        <taxon>Bacillota</taxon>
        <taxon>Bacilli</taxon>
        <taxon>Bacillales</taxon>
        <taxon>Bacillaceae</taxon>
        <taxon>Priestia</taxon>
    </lineage>
</organism>
<evidence type="ECO:0000313" key="1">
    <source>
        <dbReference type="EMBL" id="AEN90620.1"/>
    </source>
</evidence>
<name>A0A8D3X2R4_PRIMW</name>